<evidence type="ECO:0000256" key="1">
    <source>
        <dbReference type="ARBA" id="ARBA00022676"/>
    </source>
</evidence>
<keyword evidence="2" id="KW-0808">Transferase</keyword>
<dbReference type="Proteomes" id="UP001595556">
    <property type="component" value="Unassembled WGS sequence"/>
</dbReference>
<evidence type="ECO:0000313" key="4">
    <source>
        <dbReference type="Proteomes" id="UP001595556"/>
    </source>
</evidence>
<comment type="caution">
    <text evidence="3">The sequence shown here is derived from an EMBL/GenBank/DDBJ whole genome shotgun (WGS) entry which is preliminary data.</text>
</comment>
<dbReference type="InterPro" id="IPR051199">
    <property type="entry name" value="LPS_LOS_Heptosyltrfase"/>
</dbReference>
<protein>
    <submittedName>
        <fullName evidence="3">Glycosyltransferase family 9 protein</fullName>
    </submittedName>
</protein>
<proteinExistence type="predicted"/>
<keyword evidence="4" id="KW-1185">Reference proteome</keyword>
<dbReference type="InterPro" id="IPR002201">
    <property type="entry name" value="Glyco_trans_9"/>
</dbReference>
<dbReference type="CDD" id="cd03789">
    <property type="entry name" value="GT9_LPS_heptosyltransferase"/>
    <property type="match status" value="1"/>
</dbReference>
<dbReference type="RefSeq" id="WP_377303380.1">
    <property type="nucleotide sequence ID" value="NZ_CP180191.1"/>
</dbReference>
<accession>A0ABV7H7A1</accession>
<dbReference type="Pfam" id="PF01075">
    <property type="entry name" value="Glyco_transf_9"/>
    <property type="match status" value="1"/>
</dbReference>
<evidence type="ECO:0000256" key="2">
    <source>
        <dbReference type="ARBA" id="ARBA00022679"/>
    </source>
</evidence>
<keyword evidence="1" id="KW-0328">Glycosyltransferase</keyword>
<sequence>MKSILIIRWGAIGDLLMTTPLLRTLRTRWPGVHISFVCDHGLAGVVRASGLVDEVIGINKRTEYTLGTLPALRRRIRQRPYDLALDLQPVFRSRFLAWLSGARRILHVPRDPQFGPGRPARRSAAENFVAVLGPLGIETALDGLHLSYVPGTAAAERAAALLASLHVSAGAFVLVNPGASAANRRWPAEHLRQTLLGLRARHPMLPVLLIGGPGDVAQIQSLRIEEMQDPSIHVLLGTVDLETTAALMAVSAATLSTDTGPMHLAAAVNAPLVALFGPTSPARTGPAPRGPALGDAPRARLDPITLQDQSDLPCRPCDKRDCARGDLACIQRVAPTTVVDAIDRQLGA</sequence>
<gene>
    <name evidence="3" type="ORF">ACFOEN_09655</name>
</gene>
<dbReference type="EMBL" id="JBHRTI010000004">
    <property type="protein sequence ID" value="MFC3147907.1"/>
    <property type="molecule type" value="Genomic_DNA"/>
</dbReference>
<organism evidence="3 4">
    <name type="scientific">Piscinibacterium candidicorallinum</name>
    <dbReference type="NCBI Taxonomy" id="1793872"/>
    <lineage>
        <taxon>Bacteria</taxon>
        <taxon>Pseudomonadati</taxon>
        <taxon>Pseudomonadota</taxon>
        <taxon>Betaproteobacteria</taxon>
        <taxon>Burkholderiales</taxon>
        <taxon>Piscinibacterium</taxon>
    </lineage>
</organism>
<dbReference type="PANTHER" id="PTHR30160">
    <property type="entry name" value="TETRAACYLDISACCHARIDE 4'-KINASE-RELATED"/>
    <property type="match status" value="1"/>
</dbReference>
<dbReference type="Gene3D" id="3.40.50.2000">
    <property type="entry name" value="Glycogen Phosphorylase B"/>
    <property type="match status" value="2"/>
</dbReference>
<evidence type="ECO:0000313" key="3">
    <source>
        <dbReference type="EMBL" id="MFC3147907.1"/>
    </source>
</evidence>
<dbReference type="PANTHER" id="PTHR30160:SF1">
    <property type="entry name" value="LIPOPOLYSACCHARIDE 1,2-N-ACETYLGLUCOSAMINETRANSFERASE-RELATED"/>
    <property type="match status" value="1"/>
</dbReference>
<reference evidence="4" key="1">
    <citation type="journal article" date="2019" name="Int. J. Syst. Evol. Microbiol.">
        <title>The Global Catalogue of Microorganisms (GCM) 10K type strain sequencing project: providing services to taxonomists for standard genome sequencing and annotation.</title>
        <authorList>
            <consortium name="The Broad Institute Genomics Platform"/>
            <consortium name="The Broad Institute Genome Sequencing Center for Infectious Disease"/>
            <person name="Wu L."/>
            <person name="Ma J."/>
        </authorList>
    </citation>
    <scope>NUCLEOTIDE SEQUENCE [LARGE SCALE GENOMIC DNA]</scope>
    <source>
        <strain evidence="4">KCTC 52168</strain>
    </source>
</reference>
<name>A0ABV7H7A1_9BURK</name>
<dbReference type="SUPFAM" id="SSF53756">
    <property type="entry name" value="UDP-Glycosyltransferase/glycogen phosphorylase"/>
    <property type="match status" value="1"/>
</dbReference>